<reference evidence="1" key="1">
    <citation type="submission" date="2022-11" db="EMBL/GenBank/DDBJ databases">
        <title>Centuries of genome instability and evolution in soft-shell clam transmissible cancer (bioRxiv).</title>
        <authorList>
            <person name="Hart S.F.M."/>
            <person name="Yonemitsu M.A."/>
            <person name="Giersch R.M."/>
            <person name="Beal B.F."/>
            <person name="Arriagada G."/>
            <person name="Davis B.W."/>
            <person name="Ostrander E.A."/>
            <person name="Goff S.P."/>
            <person name="Metzger M.J."/>
        </authorList>
    </citation>
    <scope>NUCLEOTIDE SEQUENCE</scope>
    <source>
        <strain evidence="1">MELC-2E11</strain>
        <tissue evidence="1">Siphon/mantle</tissue>
    </source>
</reference>
<name>A0ABY7FJ04_MYAAR</name>
<protein>
    <submittedName>
        <fullName evidence="1">Uncharacterized protein</fullName>
    </submittedName>
</protein>
<keyword evidence="2" id="KW-1185">Reference proteome</keyword>
<evidence type="ECO:0000313" key="2">
    <source>
        <dbReference type="Proteomes" id="UP001164746"/>
    </source>
</evidence>
<evidence type="ECO:0000313" key="1">
    <source>
        <dbReference type="EMBL" id="WAR22117.1"/>
    </source>
</evidence>
<dbReference type="Proteomes" id="UP001164746">
    <property type="component" value="Chromosome 12"/>
</dbReference>
<dbReference type="EMBL" id="CP111023">
    <property type="protein sequence ID" value="WAR22117.1"/>
    <property type="molecule type" value="Genomic_DNA"/>
</dbReference>
<accession>A0ABY7FJ04</accession>
<proteinExistence type="predicted"/>
<gene>
    <name evidence="1" type="ORF">MAR_016091</name>
</gene>
<organism evidence="1 2">
    <name type="scientific">Mya arenaria</name>
    <name type="common">Soft-shell clam</name>
    <dbReference type="NCBI Taxonomy" id="6604"/>
    <lineage>
        <taxon>Eukaryota</taxon>
        <taxon>Metazoa</taxon>
        <taxon>Spiralia</taxon>
        <taxon>Lophotrochozoa</taxon>
        <taxon>Mollusca</taxon>
        <taxon>Bivalvia</taxon>
        <taxon>Autobranchia</taxon>
        <taxon>Heteroconchia</taxon>
        <taxon>Euheterodonta</taxon>
        <taxon>Imparidentia</taxon>
        <taxon>Neoheterodontei</taxon>
        <taxon>Myida</taxon>
        <taxon>Myoidea</taxon>
        <taxon>Myidae</taxon>
        <taxon>Mya</taxon>
    </lineage>
</organism>
<sequence>MSMERLNTTCIIFGQTGDHLGLRDRIPLFCQKILFHLFDFLSFTKTFDCPNNKLKLIKMTGYH</sequence>